<feature type="domain" description="SsuA/THI5-like" evidence="2">
    <location>
        <begin position="35"/>
        <end position="250"/>
    </location>
</feature>
<dbReference type="PANTHER" id="PTHR31528">
    <property type="entry name" value="4-AMINO-5-HYDROXYMETHYL-2-METHYLPYRIMIDINE PHOSPHATE SYNTHASE THI11-RELATED"/>
    <property type="match status" value="1"/>
</dbReference>
<evidence type="ECO:0000313" key="4">
    <source>
        <dbReference type="Proteomes" id="UP000278804"/>
    </source>
</evidence>
<sequence length="321" mass="35412">MKKKLMGILVLGLLLTGCGAKSSKPVRIVLDWTPNTNHTGLYVAQEKGFFKAQGLEVEIVQPPEGSTTSLIGAGGAEFGISFQDTMAPALASEHPLPITAVAALIQHNTSGIVSLKEKGIDAPRKMAGHTYATWDSPIEQAIIRKIVTDDGGNYEDIKMVPNTVTDVVSALQTDIDAVWIFKAWDGMAIQQAGLDTHFLNFADYGQELDFYSPVLIANNGYLEENGQEAKKVLKALEEGYEFAIENPDEAAEILVKHVPELDLDLIKASQHFLEKEYKAEVTKWGTFDGARWNQFYAWLYDNQLIDMPIAENVGFTNDYLN</sequence>
<keyword evidence="1" id="KW-0732">Signal</keyword>
<dbReference type="Gene3D" id="3.40.190.10">
    <property type="entry name" value="Periplasmic binding protein-like II"/>
    <property type="match status" value="2"/>
</dbReference>
<accession>A0A3S8RLV8</accession>
<dbReference type="Pfam" id="PF09084">
    <property type="entry name" value="NMT1"/>
    <property type="match status" value="1"/>
</dbReference>
<evidence type="ECO:0000259" key="2">
    <source>
        <dbReference type="Pfam" id="PF09084"/>
    </source>
</evidence>
<feature type="chain" id="PRO_5038611965" evidence="1">
    <location>
        <begin position="21"/>
        <end position="321"/>
    </location>
</feature>
<dbReference type="AlphaFoldDB" id="A0A3S8RLV8"/>
<dbReference type="Proteomes" id="UP000278804">
    <property type="component" value="Chromosome"/>
</dbReference>
<dbReference type="PANTHER" id="PTHR31528:SF3">
    <property type="entry name" value="THIAMINE BIOSYNTHESIS PROTEIN HI_0357-RELATED"/>
    <property type="match status" value="1"/>
</dbReference>
<dbReference type="SUPFAM" id="SSF53850">
    <property type="entry name" value="Periplasmic binding protein-like II"/>
    <property type="match status" value="1"/>
</dbReference>
<dbReference type="InterPro" id="IPR015168">
    <property type="entry name" value="SsuA/THI5"/>
</dbReference>
<feature type="signal peptide" evidence="1">
    <location>
        <begin position="1"/>
        <end position="20"/>
    </location>
</feature>
<dbReference type="EMBL" id="CP034234">
    <property type="protein sequence ID" value="AZK43941.1"/>
    <property type="molecule type" value="Genomic_DNA"/>
</dbReference>
<gene>
    <name evidence="3" type="ORF">EEI45_03370</name>
</gene>
<proteinExistence type="predicted"/>
<dbReference type="PROSITE" id="PS51257">
    <property type="entry name" value="PROKAR_LIPOPROTEIN"/>
    <property type="match status" value="1"/>
</dbReference>
<dbReference type="RefSeq" id="WP_125164147.1">
    <property type="nucleotide sequence ID" value="NZ_CP034234.1"/>
</dbReference>
<dbReference type="InterPro" id="IPR027939">
    <property type="entry name" value="NMT1/THI5"/>
</dbReference>
<name>A0A3S8RLV8_9FIRM</name>
<evidence type="ECO:0000256" key="1">
    <source>
        <dbReference type="SAM" id="SignalP"/>
    </source>
</evidence>
<organism evidence="3 4">
    <name type="scientific">Erysipelothrix piscisicarius</name>
    <dbReference type="NCBI Taxonomy" id="2485784"/>
    <lineage>
        <taxon>Bacteria</taxon>
        <taxon>Bacillati</taxon>
        <taxon>Bacillota</taxon>
        <taxon>Erysipelotrichia</taxon>
        <taxon>Erysipelotrichales</taxon>
        <taxon>Erysipelotrichaceae</taxon>
        <taxon>Erysipelothrix</taxon>
    </lineage>
</organism>
<keyword evidence="4" id="KW-1185">Reference proteome</keyword>
<evidence type="ECO:0000313" key="3">
    <source>
        <dbReference type="EMBL" id="AZK43941.1"/>
    </source>
</evidence>
<reference evidence="3 4" key="1">
    <citation type="journal article" date="2020" name="Int. J. Syst. Evol. Microbiol.">
        <title>Description of Erysipelothrix piscisicarius sp. nov., an emergent fish pathogen, and assessment of virulence using a tiger barb (Puntigrus tetrazona) infection model.</title>
        <authorList>
            <person name="Pomaranski E.K."/>
            <person name="Griffin M.J."/>
            <person name="Camus A.C."/>
            <person name="Armwood A.R."/>
            <person name="Shelley J."/>
            <person name="Waldbieser G.C."/>
            <person name="LaFrentz B.R."/>
            <person name="Garcia J.C."/>
            <person name="Yanong R."/>
            <person name="Soto E."/>
        </authorList>
    </citation>
    <scope>NUCLEOTIDE SEQUENCE [LARGE SCALE GENOMIC DNA]</scope>
    <source>
        <strain evidence="3 4">15TAL0474</strain>
    </source>
</reference>
<dbReference type="GO" id="GO:0009228">
    <property type="term" value="P:thiamine biosynthetic process"/>
    <property type="evidence" value="ECO:0007669"/>
    <property type="project" value="InterPro"/>
</dbReference>
<protein>
    <submittedName>
        <fullName evidence="3">ABC transporter substrate-binding protein</fullName>
    </submittedName>
</protein>
<dbReference type="KEGG" id="eri:EEI45_03370"/>